<dbReference type="eggNOG" id="COG0741">
    <property type="taxonomic scope" value="Bacteria"/>
</dbReference>
<dbReference type="SUPFAM" id="SSF53955">
    <property type="entry name" value="Lysozyme-like"/>
    <property type="match status" value="1"/>
</dbReference>
<gene>
    <name evidence="2" type="ordered locus">Desca_1022</name>
</gene>
<dbReference type="KEGG" id="dca:Desca_1022"/>
<dbReference type="PANTHER" id="PTHR37423">
    <property type="entry name" value="SOLUBLE LYTIC MUREIN TRANSGLYCOSYLASE-RELATED"/>
    <property type="match status" value="1"/>
</dbReference>
<keyword evidence="3" id="KW-1185">Reference proteome</keyword>
<dbReference type="STRING" id="868595.Desca_1022"/>
<dbReference type="HOGENOM" id="CLU_065765_7_0_9"/>
<protein>
    <submittedName>
        <fullName evidence="2">Lytic transglycosylase catalytic</fullName>
    </submittedName>
</protein>
<organism evidence="2 3">
    <name type="scientific">Desulfotomaculum nigrificans (strain DSM 14880 / VKM B-2319 / CO-1-SRB)</name>
    <name type="common">Desulfotomaculum carboxydivorans</name>
    <dbReference type="NCBI Taxonomy" id="868595"/>
    <lineage>
        <taxon>Bacteria</taxon>
        <taxon>Bacillati</taxon>
        <taxon>Bacillota</taxon>
        <taxon>Clostridia</taxon>
        <taxon>Eubacteriales</taxon>
        <taxon>Desulfotomaculaceae</taxon>
        <taxon>Desulfotomaculum</taxon>
    </lineage>
</organism>
<accession>F6B2R4</accession>
<evidence type="ECO:0000259" key="1">
    <source>
        <dbReference type="Pfam" id="PF01464"/>
    </source>
</evidence>
<feature type="domain" description="Transglycosylase SLT" evidence="1">
    <location>
        <begin position="45"/>
        <end position="159"/>
    </location>
</feature>
<dbReference type="PANTHER" id="PTHR37423:SF2">
    <property type="entry name" value="MEMBRANE-BOUND LYTIC MUREIN TRANSGLYCOSYLASE C"/>
    <property type="match status" value="1"/>
</dbReference>
<proteinExistence type="predicted"/>
<dbReference type="Proteomes" id="UP000009226">
    <property type="component" value="Chromosome"/>
</dbReference>
<name>F6B2R4_DESCC</name>
<dbReference type="RefSeq" id="WP_013809976.1">
    <property type="nucleotide sequence ID" value="NC_015565.1"/>
</dbReference>
<reference evidence="2 3" key="1">
    <citation type="submission" date="2011-05" db="EMBL/GenBank/DDBJ databases">
        <title>Complete sequence of Desulfotomaculum carboxydivorans CO-1-SRB.</title>
        <authorList>
            <consortium name="US DOE Joint Genome Institute"/>
            <person name="Lucas S."/>
            <person name="Han J."/>
            <person name="Lapidus A."/>
            <person name="Cheng J.-F."/>
            <person name="Goodwin L."/>
            <person name="Pitluck S."/>
            <person name="Peters L."/>
            <person name="Mikhailova N."/>
            <person name="Lu M."/>
            <person name="Han C."/>
            <person name="Tapia R."/>
            <person name="Land M."/>
            <person name="Hauser L."/>
            <person name="Kyrpides N."/>
            <person name="Ivanova N."/>
            <person name="Pagani I."/>
            <person name="Stams A."/>
            <person name="Plugge C."/>
            <person name="Muyzer G."/>
            <person name="Kuever J."/>
            <person name="Parshina S."/>
            <person name="Ivanova A."/>
            <person name="Nazina T."/>
            <person name="Woyke T."/>
        </authorList>
    </citation>
    <scope>NUCLEOTIDE SEQUENCE [LARGE SCALE GENOMIC DNA]</scope>
    <source>
        <strain evidence="3">DSM 14880 / VKM B-2319 / CO-1-SRB</strain>
    </source>
</reference>
<evidence type="ECO:0000313" key="3">
    <source>
        <dbReference type="Proteomes" id="UP000009226"/>
    </source>
</evidence>
<dbReference type="Pfam" id="PF01464">
    <property type="entry name" value="SLT"/>
    <property type="match status" value="1"/>
</dbReference>
<evidence type="ECO:0000313" key="2">
    <source>
        <dbReference type="EMBL" id="AEF93893.1"/>
    </source>
</evidence>
<sequence>MALHRKKSLKLKRRLLFILILLLLWFNHKEIGRHLYPFPHQELVYHYAQANNLDPLFVAAVIKSESNFNDRATSPKGARGLMQIMPTTGDWISRKMGAGPLSPEQLFNVETNISLGTWYLADLLREFNGDIVLAIAAYNAGRGNVKSWLNSQHWTGEHKTIDQIPFYETRQYIRRVLWNYKVYHYLYGTGEPMLKLPVS</sequence>
<dbReference type="InterPro" id="IPR008258">
    <property type="entry name" value="Transglycosylase_SLT_dom_1"/>
</dbReference>
<dbReference type="InterPro" id="IPR023346">
    <property type="entry name" value="Lysozyme-like_dom_sf"/>
</dbReference>
<dbReference type="AlphaFoldDB" id="F6B2R4"/>
<dbReference type="EMBL" id="CP002736">
    <property type="protein sequence ID" value="AEF93893.1"/>
    <property type="molecule type" value="Genomic_DNA"/>
</dbReference>
<dbReference type="CDD" id="cd16896">
    <property type="entry name" value="LT_Slt70-like"/>
    <property type="match status" value="1"/>
</dbReference>
<dbReference type="Gene3D" id="1.10.530.10">
    <property type="match status" value="1"/>
</dbReference>